<protein>
    <submittedName>
        <fullName evidence="2">Phosphatidylinositol 4-kinase type 2</fullName>
    </submittedName>
</protein>
<sequence length="315" mass="36386">NEILKEAVEAIKAGIYPKLIPAGSSGSYFVFDKNGQYLAVFKPKDEEPFAAQNPKWPKFFQRILCFCCFGRACLIPNNGYLSETGASFVDDRFGLNVVPKTRVVKLVSPTFFYGRGCFSKDISPKEGSFQVFVHGYRSATEVLAEWSVKGEISLSLEENETFLQLFHKMCVLDYVIRNTDRHTDNWLIRHVPGEEISIAAIDNGLAFPVKHPESASRFRQFPFNWAELSFAKQKLHPQLRERLLKLLTPLFVHNLFLRGQLYNLRDGLEANESPSEWVKREPILVTRKYRKKPTTNDWEKCFRKRETDYTHRGCC</sequence>
<name>A0AC35GLA5_9BILA</name>
<accession>A0AC35GLA5</accession>
<proteinExistence type="predicted"/>
<dbReference type="Proteomes" id="UP000887580">
    <property type="component" value="Unplaced"/>
</dbReference>
<reference evidence="2" key="1">
    <citation type="submission" date="2022-11" db="UniProtKB">
        <authorList>
            <consortium name="WormBaseParasite"/>
        </authorList>
    </citation>
    <scope>IDENTIFICATION</scope>
</reference>
<organism evidence="1 2">
    <name type="scientific">Panagrolaimus sp. PS1159</name>
    <dbReference type="NCBI Taxonomy" id="55785"/>
    <lineage>
        <taxon>Eukaryota</taxon>
        <taxon>Metazoa</taxon>
        <taxon>Ecdysozoa</taxon>
        <taxon>Nematoda</taxon>
        <taxon>Chromadorea</taxon>
        <taxon>Rhabditida</taxon>
        <taxon>Tylenchina</taxon>
        <taxon>Panagrolaimomorpha</taxon>
        <taxon>Panagrolaimoidea</taxon>
        <taxon>Panagrolaimidae</taxon>
        <taxon>Panagrolaimus</taxon>
    </lineage>
</organism>
<evidence type="ECO:0000313" key="1">
    <source>
        <dbReference type="Proteomes" id="UP000887580"/>
    </source>
</evidence>
<dbReference type="WBParaSite" id="PS1159_v2.g6243.t1">
    <property type="protein sequence ID" value="PS1159_v2.g6243.t1"/>
    <property type="gene ID" value="PS1159_v2.g6243"/>
</dbReference>
<evidence type="ECO:0000313" key="2">
    <source>
        <dbReference type="WBParaSite" id="PS1159_v2.g6243.t1"/>
    </source>
</evidence>